<dbReference type="Proteomes" id="UP000650081">
    <property type="component" value="Unassembled WGS sequence"/>
</dbReference>
<dbReference type="InterPro" id="IPR025877">
    <property type="entry name" value="MobA-like_NTP_Trfase"/>
</dbReference>
<gene>
    <name evidence="9" type="ORF">H9S92_02150</name>
</gene>
<proteinExistence type="predicted"/>
<dbReference type="SUPFAM" id="SSF53448">
    <property type="entry name" value="Nucleotide-diphospho-sugar transferases"/>
    <property type="match status" value="1"/>
</dbReference>
<dbReference type="PANTHER" id="PTHR19136">
    <property type="entry name" value="MOLYBDENUM COFACTOR GUANYLYLTRANSFERASE"/>
    <property type="match status" value="1"/>
</dbReference>
<comment type="caution">
    <text evidence="9">The sequence shown here is derived from an EMBL/GenBank/DDBJ whole genome shotgun (WGS) entry which is preliminary data.</text>
</comment>
<dbReference type="Gene3D" id="3.90.550.10">
    <property type="entry name" value="Spore Coat Polysaccharide Biosynthesis Protein SpsA, Chain A"/>
    <property type="match status" value="1"/>
</dbReference>
<keyword evidence="10" id="KW-1185">Reference proteome</keyword>
<evidence type="ECO:0000256" key="2">
    <source>
        <dbReference type="ARBA" id="ARBA00022679"/>
    </source>
</evidence>
<dbReference type="InterPro" id="IPR029044">
    <property type="entry name" value="Nucleotide-diphossugar_trans"/>
</dbReference>
<dbReference type="GO" id="GO:0046872">
    <property type="term" value="F:metal ion binding"/>
    <property type="evidence" value="ECO:0007669"/>
    <property type="project" value="UniProtKB-KW"/>
</dbReference>
<keyword evidence="2 9" id="KW-0808">Transferase</keyword>
<keyword evidence="3" id="KW-0479">Metal-binding</keyword>
<accession>A0A923PF58</accession>
<organism evidence="9 10">
    <name type="scientific">Neolewinella lacunae</name>
    <dbReference type="NCBI Taxonomy" id="1517758"/>
    <lineage>
        <taxon>Bacteria</taxon>
        <taxon>Pseudomonadati</taxon>
        <taxon>Bacteroidota</taxon>
        <taxon>Saprospiria</taxon>
        <taxon>Saprospirales</taxon>
        <taxon>Lewinellaceae</taxon>
        <taxon>Neolewinella</taxon>
    </lineage>
</organism>
<evidence type="ECO:0000313" key="9">
    <source>
        <dbReference type="EMBL" id="MBC6992955.1"/>
    </source>
</evidence>
<evidence type="ECO:0000256" key="3">
    <source>
        <dbReference type="ARBA" id="ARBA00022723"/>
    </source>
</evidence>
<dbReference type="GO" id="GO:0005525">
    <property type="term" value="F:GTP binding"/>
    <property type="evidence" value="ECO:0007669"/>
    <property type="project" value="UniProtKB-KW"/>
</dbReference>
<evidence type="ECO:0000259" key="8">
    <source>
        <dbReference type="Pfam" id="PF12804"/>
    </source>
</evidence>
<dbReference type="InterPro" id="IPR013482">
    <property type="entry name" value="Molybde_CF_guanTrfase"/>
</dbReference>
<evidence type="ECO:0000256" key="5">
    <source>
        <dbReference type="ARBA" id="ARBA00022842"/>
    </source>
</evidence>
<dbReference type="Pfam" id="PF12804">
    <property type="entry name" value="NTP_transf_3"/>
    <property type="match status" value="1"/>
</dbReference>
<dbReference type="CDD" id="cd02503">
    <property type="entry name" value="MobA"/>
    <property type="match status" value="1"/>
</dbReference>
<dbReference type="AlphaFoldDB" id="A0A923PF58"/>
<keyword evidence="5" id="KW-0460">Magnesium</keyword>
<evidence type="ECO:0000256" key="1">
    <source>
        <dbReference type="ARBA" id="ARBA00022490"/>
    </source>
</evidence>
<dbReference type="RefSeq" id="WP_187465086.1">
    <property type="nucleotide sequence ID" value="NZ_JACSIT010000041.1"/>
</dbReference>
<keyword evidence="6" id="KW-0342">GTP-binding</keyword>
<evidence type="ECO:0000256" key="4">
    <source>
        <dbReference type="ARBA" id="ARBA00022741"/>
    </source>
</evidence>
<feature type="domain" description="MobA-like NTP transferase" evidence="8">
    <location>
        <begin position="189"/>
        <end position="332"/>
    </location>
</feature>
<evidence type="ECO:0000256" key="7">
    <source>
        <dbReference type="ARBA" id="ARBA00023150"/>
    </source>
</evidence>
<dbReference type="GO" id="GO:0006777">
    <property type="term" value="P:Mo-molybdopterin cofactor biosynthetic process"/>
    <property type="evidence" value="ECO:0007669"/>
    <property type="project" value="UniProtKB-KW"/>
</dbReference>
<dbReference type="PANTHER" id="PTHR19136:SF81">
    <property type="entry name" value="MOLYBDENUM COFACTOR GUANYLYLTRANSFERASE"/>
    <property type="match status" value="1"/>
</dbReference>
<keyword evidence="1" id="KW-0963">Cytoplasm</keyword>
<keyword evidence="4" id="KW-0547">Nucleotide-binding</keyword>
<evidence type="ECO:0000256" key="6">
    <source>
        <dbReference type="ARBA" id="ARBA00023134"/>
    </source>
</evidence>
<sequence length="373" mass="40701">MPSDHQKHPPLARPTQGYYARTEFSLVGTTCARIDGLLHSWLPRLGEDFRTLTITGDHAEQLPGQLFQSAAKQFRASSAPWNEYDDRLLGGHYDLVLTNGNHYPAARQIAFIDPAKAGTLERRREQLTDLAAIVFIEPAASTLPAWLTEHLASLAQTPVLISLADDPTAESLFTLVHTSASARRPPLKAVVLAGGKSTRMGTDKASLVYHNGQTESARMVDMCRSLGLETFLSVATTEHPPVADVPLIPDRFLGMGVVGAICSALLTDPDAAWLVLACDLPLLDAPTLRELVATRDARQYATAVKGASQPFPEPLIAIYEPRAYARLLQFLALGYACPRKLLINSEIALLELSDEAPLTNANRPEDRERILGR</sequence>
<dbReference type="EMBL" id="JACSIT010000041">
    <property type="protein sequence ID" value="MBC6992955.1"/>
    <property type="molecule type" value="Genomic_DNA"/>
</dbReference>
<dbReference type="GO" id="GO:0016779">
    <property type="term" value="F:nucleotidyltransferase activity"/>
    <property type="evidence" value="ECO:0007669"/>
    <property type="project" value="UniProtKB-ARBA"/>
</dbReference>
<name>A0A923PF58_9BACT</name>
<keyword evidence="7" id="KW-0501">Molybdenum cofactor biosynthesis</keyword>
<reference evidence="9" key="1">
    <citation type="submission" date="2020-08" db="EMBL/GenBank/DDBJ databases">
        <title>Lewinella bacteria from marine environments.</title>
        <authorList>
            <person name="Zhong Y."/>
        </authorList>
    </citation>
    <scope>NUCLEOTIDE SEQUENCE</scope>
    <source>
        <strain evidence="9">KCTC 42187</strain>
    </source>
</reference>
<protein>
    <submittedName>
        <fullName evidence="9">NTP transferase domain-containing protein</fullName>
    </submittedName>
</protein>
<evidence type="ECO:0000313" key="10">
    <source>
        <dbReference type="Proteomes" id="UP000650081"/>
    </source>
</evidence>